<comment type="caution">
    <text evidence="11">The sequence shown here is derived from an EMBL/GenBank/DDBJ whole genome shotgun (WGS) entry which is preliminary data.</text>
</comment>
<keyword evidence="12" id="KW-1185">Reference proteome</keyword>
<evidence type="ECO:0000256" key="4">
    <source>
        <dbReference type="ARBA" id="ARBA00022723"/>
    </source>
</evidence>
<dbReference type="STRING" id="246404.A0A507ET84"/>
<proteinExistence type="inferred from homology"/>
<comment type="cofactor">
    <cofactor evidence="1">
        <name>Zn(2+)</name>
        <dbReference type="ChEBI" id="CHEBI:29105"/>
    </cofactor>
</comment>
<feature type="domain" description="Peptidase M28" evidence="10">
    <location>
        <begin position="189"/>
        <end position="383"/>
    </location>
</feature>
<dbReference type="Gene3D" id="3.40.630.10">
    <property type="entry name" value="Zn peptidases"/>
    <property type="match status" value="1"/>
</dbReference>
<evidence type="ECO:0000256" key="1">
    <source>
        <dbReference type="ARBA" id="ARBA00001947"/>
    </source>
</evidence>
<protein>
    <recommendedName>
        <fullName evidence="9">Peptide hydrolase</fullName>
        <ecNumber evidence="9">3.4.-.-</ecNumber>
    </recommendedName>
</protein>
<keyword evidence="4 9" id="KW-0479">Metal-binding</keyword>
<dbReference type="GO" id="GO:0008235">
    <property type="term" value="F:metalloexopeptidase activity"/>
    <property type="evidence" value="ECO:0007669"/>
    <property type="project" value="InterPro"/>
</dbReference>
<keyword evidence="7 9" id="KW-0862">Zinc</keyword>
<evidence type="ECO:0000256" key="9">
    <source>
        <dbReference type="RuleBase" id="RU361240"/>
    </source>
</evidence>
<sequence length="395" mass="43415">MHLSCLVSVLLVCGAAQAAVIPLQKLLIQQIDNLSTPKMDLAAQGFRLISTSQDNAAWMSEEQILGLRRKEIGFMDVTDQDLEKLRTLDLPKRFAPPAKVSHKAIVTPLLANISIPHMTEFLSHFSTFKTRYYQTATGAQSVEWLYQQIAAIQPVNGDKVSVKLSKFYHDWGQFSIIARVENVENPGRGSAEPAVVIGAHIDSANGANPYFGRSPGADDDGSGTTTILEAYRVLLGSGFTPSRPIEFHWYSAEEAGLLGSQKVAAQYKSEGRQIAGMYQCDMTGYVPKGRDPIVAIVTDFVDPDLTDFLRKVAGAYSSVKVVDTQCGYACSDHASWTKAGYASTFGFETEFKDHSPFIHTSEDTVENLDFHHIAHFTRVALGFAVELSLAREEEL</sequence>
<organism evidence="11 12">
    <name type="scientific">Chytriomyces confervae</name>
    <dbReference type="NCBI Taxonomy" id="246404"/>
    <lineage>
        <taxon>Eukaryota</taxon>
        <taxon>Fungi</taxon>
        <taxon>Fungi incertae sedis</taxon>
        <taxon>Chytridiomycota</taxon>
        <taxon>Chytridiomycota incertae sedis</taxon>
        <taxon>Chytridiomycetes</taxon>
        <taxon>Chytridiales</taxon>
        <taxon>Chytriomycetaceae</taxon>
        <taxon>Chytriomyces</taxon>
    </lineage>
</organism>
<dbReference type="FunFam" id="3.40.630.10:FF:000042">
    <property type="entry name" value="Peptide hydrolase"/>
    <property type="match status" value="1"/>
</dbReference>
<evidence type="ECO:0000256" key="2">
    <source>
        <dbReference type="ARBA" id="ARBA00022438"/>
    </source>
</evidence>
<keyword evidence="3 9" id="KW-0645">Protease</keyword>
<evidence type="ECO:0000256" key="3">
    <source>
        <dbReference type="ARBA" id="ARBA00022670"/>
    </source>
</evidence>
<feature type="chain" id="PRO_5021501753" description="Peptide hydrolase" evidence="9">
    <location>
        <begin position="19"/>
        <end position="395"/>
    </location>
</feature>
<evidence type="ECO:0000259" key="10">
    <source>
        <dbReference type="Pfam" id="PF04389"/>
    </source>
</evidence>
<dbReference type="InterPro" id="IPR045175">
    <property type="entry name" value="M28_fam"/>
</dbReference>
<dbReference type="EMBL" id="QEAP01000435">
    <property type="protein sequence ID" value="TPX66545.1"/>
    <property type="molecule type" value="Genomic_DNA"/>
</dbReference>
<feature type="signal peptide" evidence="9">
    <location>
        <begin position="1"/>
        <end position="18"/>
    </location>
</feature>
<accession>A0A507ET84</accession>
<dbReference type="Pfam" id="PF04389">
    <property type="entry name" value="Peptidase_M28"/>
    <property type="match status" value="1"/>
</dbReference>
<dbReference type="InterPro" id="IPR007484">
    <property type="entry name" value="Peptidase_M28"/>
</dbReference>
<keyword evidence="2" id="KW-0031">Aminopeptidase</keyword>
<evidence type="ECO:0000256" key="7">
    <source>
        <dbReference type="ARBA" id="ARBA00022833"/>
    </source>
</evidence>
<dbReference type="GO" id="GO:0006508">
    <property type="term" value="P:proteolysis"/>
    <property type="evidence" value="ECO:0007669"/>
    <property type="project" value="UniProtKB-KW"/>
</dbReference>
<reference evidence="11 12" key="1">
    <citation type="journal article" date="2019" name="Sci. Rep.">
        <title>Comparative genomics of chytrid fungi reveal insights into the obligate biotrophic and pathogenic lifestyle of Synchytrium endobioticum.</title>
        <authorList>
            <person name="van de Vossenberg B.T.L.H."/>
            <person name="Warris S."/>
            <person name="Nguyen H.D.T."/>
            <person name="van Gent-Pelzer M.P.E."/>
            <person name="Joly D.L."/>
            <person name="van de Geest H.C."/>
            <person name="Bonants P.J.M."/>
            <person name="Smith D.S."/>
            <person name="Levesque C.A."/>
            <person name="van der Lee T.A.J."/>
        </authorList>
    </citation>
    <scope>NUCLEOTIDE SEQUENCE [LARGE SCALE GENOMIC DNA]</scope>
    <source>
        <strain evidence="11 12">CBS 675.73</strain>
    </source>
</reference>
<evidence type="ECO:0000256" key="8">
    <source>
        <dbReference type="ARBA" id="ARBA00043962"/>
    </source>
</evidence>
<dbReference type="EC" id="3.4.-.-" evidence="9"/>
<evidence type="ECO:0000313" key="11">
    <source>
        <dbReference type="EMBL" id="TPX66545.1"/>
    </source>
</evidence>
<keyword evidence="6 9" id="KW-0378">Hydrolase</keyword>
<evidence type="ECO:0000313" key="12">
    <source>
        <dbReference type="Proteomes" id="UP000320333"/>
    </source>
</evidence>
<dbReference type="OrthoDB" id="2214at2759"/>
<dbReference type="PANTHER" id="PTHR12147">
    <property type="entry name" value="METALLOPEPTIDASE M28 FAMILY MEMBER"/>
    <property type="match status" value="1"/>
</dbReference>
<evidence type="ECO:0000256" key="6">
    <source>
        <dbReference type="ARBA" id="ARBA00022801"/>
    </source>
</evidence>
<comment type="similarity">
    <text evidence="8">Belongs to the peptidase M28 family. M28E subfamily.</text>
</comment>
<dbReference type="GO" id="GO:0046872">
    <property type="term" value="F:metal ion binding"/>
    <property type="evidence" value="ECO:0007669"/>
    <property type="project" value="UniProtKB-KW"/>
</dbReference>
<dbReference type="SUPFAM" id="SSF53187">
    <property type="entry name" value="Zn-dependent exopeptidases"/>
    <property type="match status" value="1"/>
</dbReference>
<dbReference type="PANTHER" id="PTHR12147:SF56">
    <property type="entry name" value="AMINOPEPTIDASE YDR415C-RELATED"/>
    <property type="match status" value="1"/>
</dbReference>
<dbReference type="Proteomes" id="UP000320333">
    <property type="component" value="Unassembled WGS sequence"/>
</dbReference>
<gene>
    <name evidence="11" type="ORF">CcCBS67573_g07781</name>
</gene>
<keyword evidence="5 9" id="KW-0732">Signal</keyword>
<dbReference type="GO" id="GO:0004177">
    <property type="term" value="F:aminopeptidase activity"/>
    <property type="evidence" value="ECO:0007669"/>
    <property type="project" value="UniProtKB-KW"/>
</dbReference>
<dbReference type="CDD" id="cd03879">
    <property type="entry name" value="M28_AAP"/>
    <property type="match status" value="1"/>
</dbReference>
<name>A0A507ET84_9FUNG</name>
<evidence type="ECO:0000256" key="5">
    <source>
        <dbReference type="ARBA" id="ARBA00022729"/>
    </source>
</evidence>
<dbReference type="AlphaFoldDB" id="A0A507ET84"/>